<comment type="caution">
    <text evidence="2">The sequence shown here is derived from an EMBL/GenBank/DDBJ whole genome shotgun (WGS) entry which is preliminary data.</text>
</comment>
<evidence type="ECO:0000313" key="3">
    <source>
        <dbReference type="Proteomes" id="UP000761264"/>
    </source>
</evidence>
<gene>
    <name evidence="2" type="ORF">HBA54_05085</name>
</gene>
<dbReference type="RefSeq" id="WP_167222043.1">
    <property type="nucleotide sequence ID" value="NZ_JAAQPH010000003.1"/>
</dbReference>
<dbReference type="InterPro" id="IPR029052">
    <property type="entry name" value="Metallo-depent_PP-like"/>
</dbReference>
<dbReference type="Gene3D" id="3.60.21.10">
    <property type="match status" value="1"/>
</dbReference>
<dbReference type="EMBL" id="JAAQPH010000003">
    <property type="protein sequence ID" value="NIA67960.1"/>
    <property type="molecule type" value="Genomic_DNA"/>
</dbReference>
<reference evidence="2" key="1">
    <citation type="submission" date="2020-03" db="EMBL/GenBank/DDBJ databases">
        <title>Genome of Pelagibius litoralis DSM 21314T.</title>
        <authorList>
            <person name="Wang G."/>
        </authorList>
    </citation>
    <scope>NUCLEOTIDE SEQUENCE</scope>
    <source>
        <strain evidence="2">DSM 21314</strain>
    </source>
</reference>
<dbReference type="Pfam" id="PF00149">
    <property type="entry name" value="Metallophos"/>
    <property type="match status" value="1"/>
</dbReference>
<keyword evidence="3" id="KW-1185">Reference proteome</keyword>
<dbReference type="AlphaFoldDB" id="A0A967C3N1"/>
<name>A0A967C3N1_9PROT</name>
<protein>
    <submittedName>
        <fullName evidence="2">Serine/threonine protein phosphatase</fullName>
    </submittedName>
</protein>
<evidence type="ECO:0000313" key="2">
    <source>
        <dbReference type="EMBL" id="NIA67960.1"/>
    </source>
</evidence>
<evidence type="ECO:0000259" key="1">
    <source>
        <dbReference type="Pfam" id="PF00149"/>
    </source>
</evidence>
<sequence>MSRIVVDSSPWQTAPRALPRGQAVFAIGDVHAHAEHLWMLHERISGIIALEHGDSEVSVVWLGDYIDRGWEPLQTLDLVAAGLGQPGVTEIRLMGNHERYLIDAVTGLDLSLPRMLHWWRYGGEETLKCLAPEAEIENPESVGAALKESLGEGRIRFLQALPLQHRIGDYVFAHAGLNPDRRLDEQEEEDLLWIREPFLSGFDWPHPVTVVHGHTPEGPVALPHRIGIDSGVFASGSLSAVELHGDGLRFLTTRIER</sequence>
<dbReference type="InterPro" id="IPR004843">
    <property type="entry name" value="Calcineurin-like_PHP"/>
</dbReference>
<dbReference type="GO" id="GO:0005737">
    <property type="term" value="C:cytoplasm"/>
    <property type="evidence" value="ECO:0007669"/>
    <property type="project" value="TreeGrafter"/>
</dbReference>
<dbReference type="PANTHER" id="PTHR42850:SF4">
    <property type="entry name" value="ZINC-DEPENDENT ENDOPOLYPHOSPHATASE"/>
    <property type="match status" value="1"/>
</dbReference>
<dbReference type="InterPro" id="IPR050126">
    <property type="entry name" value="Ap4A_hydrolase"/>
</dbReference>
<accession>A0A967C3N1</accession>
<proteinExistence type="predicted"/>
<dbReference type="SUPFAM" id="SSF56300">
    <property type="entry name" value="Metallo-dependent phosphatases"/>
    <property type="match status" value="1"/>
</dbReference>
<dbReference type="GO" id="GO:0008803">
    <property type="term" value="F:bis(5'-nucleosyl)-tetraphosphatase (symmetrical) activity"/>
    <property type="evidence" value="ECO:0007669"/>
    <property type="project" value="TreeGrafter"/>
</dbReference>
<dbReference type="PANTHER" id="PTHR42850">
    <property type="entry name" value="METALLOPHOSPHOESTERASE"/>
    <property type="match status" value="1"/>
</dbReference>
<dbReference type="GO" id="GO:0016791">
    <property type="term" value="F:phosphatase activity"/>
    <property type="evidence" value="ECO:0007669"/>
    <property type="project" value="TreeGrafter"/>
</dbReference>
<dbReference type="GO" id="GO:0110154">
    <property type="term" value="P:RNA decapping"/>
    <property type="evidence" value="ECO:0007669"/>
    <property type="project" value="TreeGrafter"/>
</dbReference>
<feature type="domain" description="Calcineurin-like phosphoesterase" evidence="1">
    <location>
        <begin position="25"/>
        <end position="218"/>
    </location>
</feature>
<organism evidence="2 3">
    <name type="scientific">Pelagibius litoralis</name>
    <dbReference type="NCBI Taxonomy" id="374515"/>
    <lineage>
        <taxon>Bacteria</taxon>
        <taxon>Pseudomonadati</taxon>
        <taxon>Pseudomonadota</taxon>
        <taxon>Alphaproteobacteria</taxon>
        <taxon>Rhodospirillales</taxon>
        <taxon>Rhodovibrionaceae</taxon>
        <taxon>Pelagibius</taxon>
    </lineage>
</organism>
<dbReference type="Proteomes" id="UP000761264">
    <property type="component" value="Unassembled WGS sequence"/>
</dbReference>